<sequence length="129" mass="14558">MQLSKAICTRFIKTGSKGDVPPPHATVPCGLHIVTNELVGSSCALEEGVPVRRGTFNQPRRDNNILRSVYVYLLVPCSLYQLFTNYPSWKDIDAIQRLPISHLIGTEVRNLIFVRASFCIRKEARTVSW</sequence>
<dbReference type="Gramene" id="scaffold_400757.1">
    <property type="protein sequence ID" value="scaffold_400757.1"/>
    <property type="gene ID" value="scaffold_400757.1"/>
</dbReference>
<accession>D7LBZ9</accession>
<protein>
    <submittedName>
        <fullName evidence="1">Predicted protein</fullName>
    </submittedName>
</protein>
<keyword evidence="2" id="KW-1185">Reference proteome</keyword>
<dbReference type="AlphaFoldDB" id="D7LBZ9"/>
<gene>
    <name evidence="1" type="ORF">ARALYDRAFT_901256</name>
</gene>
<evidence type="ECO:0000313" key="1">
    <source>
        <dbReference type="EMBL" id="EFH55154.1"/>
    </source>
</evidence>
<dbReference type="EMBL" id="GL348716">
    <property type="protein sequence ID" value="EFH55154.1"/>
    <property type="molecule type" value="Genomic_DNA"/>
</dbReference>
<name>D7LBZ9_ARALL</name>
<organism evidence="2">
    <name type="scientific">Arabidopsis lyrata subsp. lyrata</name>
    <name type="common">Lyre-leaved rock-cress</name>
    <dbReference type="NCBI Taxonomy" id="81972"/>
    <lineage>
        <taxon>Eukaryota</taxon>
        <taxon>Viridiplantae</taxon>
        <taxon>Streptophyta</taxon>
        <taxon>Embryophyta</taxon>
        <taxon>Tracheophyta</taxon>
        <taxon>Spermatophyta</taxon>
        <taxon>Magnoliopsida</taxon>
        <taxon>eudicotyledons</taxon>
        <taxon>Gunneridae</taxon>
        <taxon>Pentapetalae</taxon>
        <taxon>rosids</taxon>
        <taxon>malvids</taxon>
        <taxon>Brassicales</taxon>
        <taxon>Brassicaceae</taxon>
        <taxon>Camelineae</taxon>
        <taxon>Arabidopsis</taxon>
    </lineage>
</organism>
<reference evidence="2" key="1">
    <citation type="journal article" date="2011" name="Nat. Genet.">
        <title>The Arabidopsis lyrata genome sequence and the basis of rapid genome size change.</title>
        <authorList>
            <person name="Hu T.T."/>
            <person name="Pattyn P."/>
            <person name="Bakker E.G."/>
            <person name="Cao J."/>
            <person name="Cheng J.-F."/>
            <person name="Clark R.M."/>
            <person name="Fahlgren N."/>
            <person name="Fawcett J.A."/>
            <person name="Grimwood J."/>
            <person name="Gundlach H."/>
            <person name="Haberer G."/>
            <person name="Hollister J.D."/>
            <person name="Ossowski S."/>
            <person name="Ottilar R.P."/>
            <person name="Salamov A.A."/>
            <person name="Schneeberger K."/>
            <person name="Spannagl M."/>
            <person name="Wang X."/>
            <person name="Yang L."/>
            <person name="Nasrallah M.E."/>
            <person name="Bergelson J."/>
            <person name="Carrington J.C."/>
            <person name="Gaut B.S."/>
            <person name="Schmutz J."/>
            <person name="Mayer K.F.X."/>
            <person name="Van de Peer Y."/>
            <person name="Grigoriev I.V."/>
            <person name="Nordborg M."/>
            <person name="Weigel D."/>
            <person name="Guo Y.-L."/>
        </authorList>
    </citation>
    <scope>NUCLEOTIDE SEQUENCE [LARGE SCALE GENOMIC DNA]</scope>
    <source>
        <strain evidence="2">cv. MN47</strain>
    </source>
</reference>
<proteinExistence type="predicted"/>
<dbReference type="HOGENOM" id="CLU_1951713_0_0_1"/>
<dbReference type="Proteomes" id="UP000008694">
    <property type="component" value="Unassembled WGS sequence"/>
</dbReference>
<evidence type="ECO:0000313" key="2">
    <source>
        <dbReference type="Proteomes" id="UP000008694"/>
    </source>
</evidence>